<dbReference type="Pfam" id="PF05729">
    <property type="entry name" value="NACHT"/>
    <property type="match status" value="1"/>
</dbReference>
<reference evidence="2" key="1">
    <citation type="submission" date="2021-10" db="EMBL/GenBank/DDBJ databases">
        <title>Tropical sea cucumber genome reveals ecological adaptation and Cuvierian tubules defense mechanism.</title>
        <authorList>
            <person name="Chen T."/>
        </authorList>
    </citation>
    <scope>NUCLEOTIDE SEQUENCE</scope>
    <source>
        <strain evidence="2">Nanhai2018</strain>
        <tissue evidence="2">Muscle</tissue>
    </source>
</reference>
<dbReference type="PANTHER" id="PTHR46312:SF2">
    <property type="entry name" value="NUCLEOTIDE-BINDING OLIGOMERIZATION DOMAIN-CONTAINING PROTEIN 2-LIKE"/>
    <property type="match status" value="1"/>
</dbReference>
<dbReference type="Gene3D" id="3.40.50.300">
    <property type="entry name" value="P-loop containing nucleotide triphosphate hydrolases"/>
    <property type="match status" value="1"/>
</dbReference>
<proteinExistence type="predicted"/>
<gene>
    <name evidence="2" type="ORF">HOLleu_00514</name>
</gene>
<dbReference type="AlphaFoldDB" id="A0A9Q1CNQ9"/>
<dbReference type="InterPro" id="IPR007111">
    <property type="entry name" value="NACHT_NTPase"/>
</dbReference>
<comment type="caution">
    <text evidence="2">The sequence shown here is derived from an EMBL/GenBank/DDBJ whole genome shotgun (WGS) entry which is preliminary data.</text>
</comment>
<feature type="domain" description="NACHT" evidence="1">
    <location>
        <begin position="61"/>
        <end position="181"/>
    </location>
</feature>
<keyword evidence="3" id="KW-1185">Reference proteome</keyword>
<evidence type="ECO:0000313" key="2">
    <source>
        <dbReference type="EMBL" id="KAJ8048265.1"/>
    </source>
</evidence>
<dbReference type="InterPro" id="IPR027417">
    <property type="entry name" value="P-loop_NTPase"/>
</dbReference>
<dbReference type="Proteomes" id="UP001152320">
    <property type="component" value="Chromosome 1"/>
</dbReference>
<dbReference type="OrthoDB" id="427518at2759"/>
<dbReference type="SUPFAM" id="SSF52540">
    <property type="entry name" value="P-loop containing nucleoside triphosphate hydrolases"/>
    <property type="match status" value="1"/>
</dbReference>
<organism evidence="2 3">
    <name type="scientific">Holothuria leucospilota</name>
    <name type="common">Black long sea cucumber</name>
    <name type="synonym">Mertensiothuria leucospilota</name>
    <dbReference type="NCBI Taxonomy" id="206669"/>
    <lineage>
        <taxon>Eukaryota</taxon>
        <taxon>Metazoa</taxon>
        <taxon>Echinodermata</taxon>
        <taxon>Eleutherozoa</taxon>
        <taxon>Echinozoa</taxon>
        <taxon>Holothuroidea</taxon>
        <taxon>Aspidochirotacea</taxon>
        <taxon>Aspidochirotida</taxon>
        <taxon>Holothuriidae</taxon>
        <taxon>Holothuria</taxon>
    </lineage>
</organism>
<protein>
    <submittedName>
        <fullName evidence="2">NLR family CARD domain-containing protein 4</fullName>
    </submittedName>
</protein>
<dbReference type="EMBL" id="JAIZAY010000001">
    <property type="protein sequence ID" value="KAJ8048265.1"/>
    <property type="molecule type" value="Genomic_DNA"/>
</dbReference>
<accession>A0A9Q1CNQ9</accession>
<evidence type="ECO:0000313" key="3">
    <source>
        <dbReference type="Proteomes" id="UP001152320"/>
    </source>
</evidence>
<evidence type="ECO:0000259" key="1">
    <source>
        <dbReference type="PROSITE" id="PS50837"/>
    </source>
</evidence>
<dbReference type="PROSITE" id="PS50837">
    <property type="entry name" value="NACHT"/>
    <property type="match status" value="1"/>
</dbReference>
<name>A0A9Q1CNQ9_HOLLE</name>
<sequence>MCRRVQPVPFLREQYDIKELFVESRIEFLEDRQKEIRNGKEQWRILQDYKPIFTDLQIKSKMYILDGEPGYGKSTLALQMAHDWCHHTAPMNNFEILVLLRLRQFKNVMSIFTAIKKFLLPKDSPLTEDDVAIILDNASVLILLDGYDEYPDQGNKETDIEYIIRGEMFQKHDVVLMTRTGCLPLQHLCNTQRIRLKGFDQATRNLYIRNVVARGSSEDANEINKFLRNNPVSTDLCQNPLFFAMICHMAYNNDRFYSLSTVTDFFRHIIKCFHSHEVIRNLTGKREIKRVLQNHRALDKMAFEGLSRNTLQISWSRDELREKMTDDLYDEYIRIGILVEEEVYDYDAIDYEIETRFYHKLFLEWYAAHYLADEASNPEVEFEPWPKEFHPWCCNHDQNKTHNRTDDSALFGGQKYLMKSLNPNDVHYLYRFACGLNPKTALKIIDHLGKNEGYDKYTLLCIIEWGGALKEVVNTVTLLCSRRIYICDTDTLQVQNVL</sequence>
<dbReference type="PANTHER" id="PTHR46312">
    <property type="entry name" value="NACHT DOMAIN-CONTAINING PROTEIN"/>
    <property type="match status" value="1"/>
</dbReference>